<name>A0AC60PZC5_IXOPE</name>
<dbReference type="EMBL" id="JABSTQ010009713">
    <property type="protein sequence ID" value="KAG0426503.1"/>
    <property type="molecule type" value="Genomic_DNA"/>
</dbReference>
<protein>
    <submittedName>
        <fullName evidence="1">Uncharacterized protein</fullName>
    </submittedName>
</protein>
<gene>
    <name evidence="1" type="ORF">HPB47_026396</name>
</gene>
<proteinExistence type="predicted"/>
<dbReference type="Proteomes" id="UP000805193">
    <property type="component" value="Unassembled WGS sequence"/>
</dbReference>
<reference evidence="1 2" key="1">
    <citation type="journal article" date="2020" name="Cell">
        <title>Large-Scale Comparative Analyses of Tick Genomes Elucidate Their Genetic Diversity and Vector Capacities.</title>
        <authorList>
            <consortium name="Tick Genome and Microbiome Consortium (TIGMIC)"/>
            <person name="Jia N."/>
            <person name="Wang J."/>
            <person name="Shi W."/>
            <person name="Du L."/>
            <person name="Sun Y."/>
            <person name="Zhan W."/>
            <person name="Jiang J.F."/>
            <person name="Wang Q."/>
            <person name="Zhang B."/>
            <person name="Ji P."/>
            <person name="Bell-Sakyi L."/>
            <person name="Cui X.M."/>
            <person name="Yuan T.T."/>
            <person name="Jiang B.G."/>
            <person name="Yang W.F."/>
            <person name="Lam T.T."/>
            <person name="Chang Q.C."/>
            <person name="Ding S.J."/>
            <person name="Wang X.J."/>
            <person name="Zhu J.G."/>
            <person name="Ruan X.D."/>
            <person name="Zhao L."/>
            <person name="Wei J.T."/>
            <person name="Ye R.Z."/>
            <person name="Que T.C."/>
            <person name="Du C.H."/>
            <person name="Zhou Y.H."/>
            <person name="Cheng J.X."/>
            <person name="Dai P.F."/>
            <person name="Guo W.B."/>
            <person name="Han X.H."/>
            <person name="Huang E.J."/>
            <person name="Li L.F."/>
            <person name="Wei W."/>
            <person name="Gao Y.C."/>
            <person name="Liu J.Z."/>
            <person name="Shao H.Z."/>
            <person name="Wang X."/>
            <person name="Wang C.C."/>
            <person name="Yang T.C."/>
            <person name="Huo Q.B."/>
            <person name="Li W."/>
            <person name="Chen H.Y."/>
            <person name="Chen S.E."/>
            <person name="Zhou L.G."/>
            <person name="Ni X.B."/>
            <person name="Tian J.H."/>
            <person name="Sheng Y."/>
            <person name="Liu T."/>
            <person name="Pan Y.S."/>
            <person name="Xia L.Y."/>
            <person name="Li J."/>
            <person name="Zhao F."/>
            <person name="Cao W.C."/>
        </authorList>
    </citation>
    <scope>NUCLEOTIDE SEQUENCE [LARGE SCALE GENOMIC DNA]</scope>
    <source>
        <strain evidence="1">Iper-2018</strain>
    </source>
</reference>
<comment type="caution">
    <text evidence="1">The sequence shown here is derived from an EMBL/GenBank/DDBJ whole genome shotgun (WGS) entry which is preliminary data.</text>
</comment>
<evidence type="ECO:0000313" key="2">
    <source>
        <dbReference type="Proteomes" id="UP000805193"/>
    </source>
</evidence>
<evidence type="ECO:0000313" key="1">
    <source>
        <dbReference type="EMBL" id="KAG0426503.1"/>
    </source>
</evidence>
<keyword evidence="2" id="KW-1185">Reference proteome</keyword>
<organism evidence="1 2">
    <name type="scientific">Ixodes persulcatus</name>
    <name type="common">Taiga tick</name>
    <dbReference type="NCBI Taxonomy" id="34615"/>
    <lineage>
        <taxon>Eukaryota</taxon>
        <taxon>Metazoa</taxon>
        <taxon>Ecdysozoa</taxon>
        <taxon>Arthropoda</taxon>
        <taxon>Chelicerata</taxon>
        <taxon>Arachnida</taxon>
        <taxon>Acari</taxon>
        <taxon>Parasitiformes</taxon>
        <taxon>Ixodida</taxon>
        <taxon>Ixodoidea</taxon>
        <taxon>Ixodidae</taxon>
        <taxon>Ixodinae</taxon>
        <taxon>Ixodes</taxon>
    </lineage>
</organism>
<accession>A0AC60PZC5</accession>
<sequence>MRSSGEPEELNPTVRDFQPVFLDMAALGLWLGKASRSLILWKVVVWCLLLGYMVIWGLQVSHQAKVVVNVRFVDDVLTLLAAFVVQVQLQKHSEGLAAVLKALGPRRLMRTMRTAVLVLAFVPWIAQASMTAAHLCSTTTAASFVIPVTCLRFILVRNHIWLGAVLTSCLCLGVGSRLRHLNSAVFLDGLLSPRAIDGARQAYGLLCSMISVLDNVLGPIMFLWHAVFAADLVALVLEASSAALIPCCLIVANLVLLLVLWMFCSEACSRLRFEALETIDTLAYKLSEQPELSLSGALACAAAQHQDLGLTCWGVARLDRALSLVVLGGATAVSGCALYFSAAIQEAHAGHCSPAHMWLELSCIVCVSAVIYALYCKSSPSVPDSSLSLIMTLSSMTSDDGGLAPRGVHPARPGQVRPAENRSLEHGRPAQNRSNLSTMVRGTRRRRQQRPSPPPYPPPEDAVGRLERVHRDLRDMYVRGMLPDAAVRDLPNLFRALGINVELDVEAILGTRSNNLPD</sequence>